<proteinExistence type="predicted"/>
<evidence type="ECO:0000313" key="2">
    <source>
        <dbReference type="Proteomes" id="UP000269998"/>
    </source>
</evidence>
<protein>
    <submittedName>
        <fullName evidence="1">Uncharacterized protein</fullName>
    </submittedName>
</protein>
<dbReference type="RefSeq" id="WP_232021855.1">
    <property type="nucleotide sequence ID" value="NZ_CBCSKE010000002.1"/>
</dbReference>
<organism evidence="1 2">
    <name type="scientific">Mycobacterium basiliense</name>
    <dbReference type="NCBI Taxonomy" id="2094119"/>
    <lineage>
        <taxon>Bacteria</taxon>
        <taxon>Bacillati</taxon>
        <taxon>Actinomycetota</taxon>
        <taxon>Actinomycetes</taxon>
        <taxon>Mycobacteriales</taxon>
        <taxon>Mycobacteriaceae</taxon>
        <taxon>Mycobacterium</taxon>
    </lineage>
</organism>
<keyword evidence="2" id="KW-1185">Reference proteome</keyword>
<name>A0A3S4BXB3_9MYCO</name>
<dbReference type="KEGG" id="mbai:MB901379_03058"/>
<accession>A0A3S4BXB3</accession>
<evidence type="ECO:0000313" key="1">
    <source>
        <dbReference type="EMBL" id="VDM89481.1"/>
    </source>
</evidence>
<dbReference type="EMBL" id="LR130759">
    <property type="protein sequence ID" value="VDM89481.1"/>
    <property type="molecule type" value="Genomic_DNA"/>
</dbReference>
<reference evidence="2" key="1">
    <citation type="submission" date="2018-02" db="EMBL/GenBank/DDBJ databases">
        <authorList>
            <person name="Seth-Smith MB H."/>
            <person name="Seth-Smith H."/>
        </authorList>
    </citation>
    <scope>NUCLEOTIDE SEQUENCE [LARGE SCALE GENOMIC DNA]</scope>
</reference>
<gene>
    <name evidence="1" type="ORF">MB901379_03058</name>
</gene>
<sequence length="171" mass="17998">MVSIMVGKPVGEYASFMLDPGGWPNFPPGEIQGYYNEMGFRIMGVGGIAAEADAATEELLTNWTGLAANAAAARVAVFRNSLMPLQSFMVRIRTWYAKVATDVRTMQLMITASVESAEAQIQALQAGGPENEPAIAAIVAQRLATHVQMVESLAARINASAGAVLATAPAV</sequence>
<dbReference type="AlphaFoldDB" id="A0A3S4BXB3"/>
<dbReference type="Proteomes" id="UP000269998">
    <property type="component" value="Chromosome"/>
</dbReference>